<dbReference type="Proteomes" id="UP000255106">
    <property type="component" value="Unassembled WGS sequence"/>
</dbReference>
<gene>
    <name evidence="1" type="ORF">NCTC10005_05865</name>
</gene>
<evidence type="ECO:0000313" key="1">
    <source>
        <dbReference type="EMBL" id="STQ13060.1"/>
    </source>
</evidence>
<proteinExistence type="predicted"/>
<reference evidence="1 2" key="1">
    <citation type="submission" date="2018-06" db="EMBL/GenBank/DDBJ databases">
        <authorList>
            <consortium name="Pathogen Informatics"/>
            <person name="Doyle S."/>
        </authorList>
    </citation>
    <scope>NUCLEOTIDE SEQUENCE [LARGE SCALE GENOMIC DNA]</scope>
    <source>
        <strain evidence="1 2">NCTC10005</strain>
    </source>
</reference>
<organism evidence="1 2">
    <name type="scientific">Enterobacter cloacae</name>
    <dbReference type="NCBI Taxonomy" id="550"/>
    <lineage>
        <taxon>Bacteria</taxon>
        <taxon>Pseudomonadati</taxon>
        <taxon>Pseudomonadota</taxon>
        <taxon>Gammaproteobacteria</taxon>
        <taxon>Enterobacterales</taxon>
        <taxon>Enterobacteriaceae</taxon>
        <taxon>Enterobacter</taxon>
        <taxon>Enterobacter cloacae complex</taxon>
    </lineage>
</organism>
<accession>A0A377M6C3</accession>
<dbReference type="AlphaFoldDB" id="A0A377M6C3"/>
<name>A0A377M6C3_ENTCL</name>
<evidence type="ECO:0000313" key="2">
    <source>
        <dbReference type="Proteomes" id="UP000255106"/>
    </source>
</evidence>
<sequence>MLAWAEESAGRGESIEPYFSRTFENVATRWRLHEQVTAKWYKFAGLQLLRGEDGQKTAAGVDDVETLQKADQLLATAEQYYLKIGVKTQRQTIAARIRKLTQG</sequence>
<dbReference type="EMBL" id="UGJB01000004">
    <property type="protein sequence ID" value="STQ13060.1"/>
    <property type="molecule type" value="Genomic_DNA"/>
</dbReference>
<protein>
    <submittedName>
        <fullName evidence="1">Phage terminase subunit</fullName>
    </submittedName>
</protein>